<dbReference type="EMBL" id="BSPK01000008">
    <property type="protein sequence ID" value="GLS62307.1"/>
    <property type="molecule type" value="Genomic_DNA"/>
</dbReference>
<dbReference type="AlphaFoldDB" id="A0A512J1D8"/>
<dbReference type="EMBL" id="BJZU01000028">
    <property type="protein sequence ID" value="GEP03723.1"/>
    <property type="molecule type" value="Genomic_DNA"/>
</dbReference>
<evidence type="ECO:0000313" key="1">
    <source>
        <dbReference type="EMBL" id="GEP03723.1"/>
    </source>
</evidence>
<organism evidence="1 3">
    <name type="scientific">Methylobacterium oxalidis</name>
    <dbReference type="NCBI Taxonomy" id="944322"/>
    <lineage>
        <taxon>Bacteria</taxon>
        <taxon>Pseudomonadati</taxon>
        <taxon>Pseudomonadota</taxon>
        <taxon>Alphaproteobacteria</taxon>
        <taxon>Hyphomicrobiales</taxon>
        <taxon>Methylobacteriaceae</taxon>
        <taxon>Methylobacterium</taxon>
    </lineage>
</organism>
<reference evidence="2" key="4">
    <citation type="submission" date="2023-01" db="EMBL/GenBank/DDBJ databases">
        <title>Draft genome sequence of Methylobacterium oxalidis strain NBRC 107715.</title>
        <authorList>
            <person name="Sun Q."/>
            <person name="Mori K."/>
        </authorList>
    </citation>
    <scope>NUCLEOTIDE SEQUENCE</scope>
    <source>
        <strain evidence="2">NBRC 107715</strain>
    </source>
</reference>
<protein>
    <submittedName>
        <fullName evidence="1">Uncharacterized protein</fullName>
    </submittedName>
</protein>
<reference evidence="1 3" key="3">
    <citation type="submission" date="2019-07" db="EMBL/GenBank/DDBJ databases">
        <title>Whole genome shotgun sequence of Methylobacterium oxalidis NBRC 107715.</title>
        <authorList>
            <person name="Hosoyama A."/>
            <person name="Uohara A."/>
            <person name="Ohji S."/>
            <person name="Ichikawa N."/>
        </authorList>
    </citation>
    <scope>NUCLEOTIDE SEQUENCE [LARGE SCALE GENOMIC DNA]</scope>
    <source>
        <strain evidence="1 3">NBRC 107715</strain>
    </source>
</reference>
<dbReference type="Proteomes" id="UP001156856">
    <property type="component" value="Unassembled WGS sequence"/>
</dbReference>
<gene>
    <name evidence="2" type="ORF">GCM10007888_06880</name>
    <name evidence="1" type="ORF">MOX02_17610</name>
</gene>
<evidence type="ECO:0000313" key="4">
    <source>
        <dbReference type="Proteomes" id="UP001156856"/>
    </source>
</evidence>
<comment type="caution">
    <text evidence="1">The sequence shown here is derived from an EMBL/GenBank/DDBJ whole genome shotgun (WGS) entry which is preliminary data.</text>
</comment>
<evidence type="ECO:0000313" key="3">
    <source>
        <dbReference type="Proteomes" id="UP000321960"/>
    </source>
</evidence>
<keyword evidence="4" id="KW-1185">Reference proteome</keyword>
<reference evidence="4" key="2">
    <citation type="journal article" date="2019" name="Int. J. Syst. Evol. Microbiol.">
        <title>The Global Catalogue of Microorganisms (GCM) 10K type strain sequencing project: providing services to taxonomists for standard genome sequencing and annotation.</title>
        <authorList>
            <consortium name="The Broad Institute Genomics Platform"/>
            <consortium name="The Broad Institute Genome Sequencing Center for Infectious Disease"/>
            <person name="Wu L."/>
            <person name="Ma J."/>
        </authorList>
    </citation>
    <scope>NUCLEOTIDE SEQUENCE [LARGE SCALE GENOMIC DNA]</scope>
    <source>
        <strain evidence="4">NBRC 107715</strain>
    </source>
</reference>
<name>A0A512J1D8_9HYPH</name>
<dbReference type="Proteomes" id="UP000321960">
    <property type="component" value="Unassembled WGS sequence"/>
</dbReference>
<accession>A0A512J1D8</accession>
<reference evidence="2" key="1">
    <citation type="journal article" date="2014" name="Int. J. Syst. Evol. Microbiol.">
        <title>Complete genome of a new Firmicutes species belonging to the dominant human colonic microbiota ('Ruminococcus bicirculans') reveals two chromosomes and a selective capacity to utilize plant glucans.</title>
        <authorList>
            <consortium name="NISC Comparative Sequencing Program"/>
            <person name="Wegmann U."/>
            <person name="Louis P."/>
            <person name="Goesmann A."/>
            <person name="Henrissat B."/>
            <person name="Duncan S.H."/>
            <person name="Flint H.J."/>
        </authorList>
    </citation>
    <scope>NUCLEOTIDE SEQUENCE</scope>
    <source>
        <strain evidence="2">NBRC 107715</strain>
    </source>
</reference>
<evidence type="ECO:0000313" key="2">
    <source>
        <dbReference type="EMBL" id="GLS62307.1"/>
    </source>
</evidence>
<proteinExistence type="predicted"/>
<sequence>MLALAPGRLGPVDVLGEGVHPADPDPAHFDDGELVGVLAEDAVGLDRALQDDDAWIVRAVEGMSSVNEETLNMWQPPGAKDRIAYCAPRLREGAPIVIVSRPV</sequence>